<name>A0A7C9JEW5_9BACT</name>
<evidence type="ECO:0000256" key="1">
    <source>
        <dbReference type="ARBA" id="ARBA00008683"/>
    </source>
</evidence>
<keyword evidence="2" id="KW-0645">Protease</keyword>
<gene>
    <name evidence="8" type="primary">sppA</name>
    <name evidence="8" type="ORF">D1639_10160</name>
</gene>
<evidence type="ECO:0000256" key="3">
    <source>
        <dbReference type="ARBA" id="ARBA00022801"/>
    </source>
</evidence>
<proteinExistence type="inferred from homology"/>
<dbReference type="InterPro" id="IPR002142">
    <property type="entry name" value="Peptidase_S49"/>
</dbReference>
<reference evidence="8" key="1">
    <citation type="submission" date="2018-08" db="EMBL/GenBank/DDBJ databases">
        <title>Murine metabolic-syndrome-specific gut microbial biobank.</title>
        <authorList>
            <person name="Liu C."/>
        </authorList>
    </citation>
    <scope>NUCLEOTIDE SEQUENCE [LARGE SCALE GENOMIC DNA]</scope>
    <source>
        <strain evidence="8">Z82</strain>
    </source>
</reference>
<dbReference type="SUPFAM" id="SSF52096">
    <property type="entry name" value="ClpP/crotonase"/>
    <property type="match status" value="1"/>
</dbReference>
<keyword evidence="6" id="KW-0812">Transmembrane</keyword>
<comment type="caution">
    <text evidence="8">The sequence shown here is derived from an EMBL/GenBank/DDBJ whole genome shotgun (WGS) entry which is preliminary data.</text>
</comment>
<accession>A0A7C9JEW5</accession>
<dbReference type="InterPro" id="IPR029045">
    <property type="entry name" value="ClpP/crotonase-like_dom_sf"/>
</dbReference>
<dbReference type="InterPro" id="IPR047272">
    <property type="entry name" value="S49_SppA_C"/>
</dbReference>
<evidence type="ECO:0000259" key="7">
    <source>
        <dbReference type="Pfam" id="PF01343"/>
    </source>
</evidence>
<organism evidence="8">
    <name type="scientific">Muribaculaceae bacterium Z82</name>
    <dbReference type="NCBI Taxonomy" id="2304548"/>
    <lineage>
        <taxon>Bacteria</taxon>
        <taxon>Pseudomonadati</taxon>
        <taxon>Bacteroidota</taxon>
        <taxon>Bacteroidia</taxon>
        <taxon>Bacteroidales</taxon>
        <taxon>Muribaculaceae</taxon>
    </lineage>
</organism>
<dbReference type="GO" id="GO:0008236">
    <property type="term" value="F:serine-type peptidase activity"/>
    <property type="evidence" value="ECO:0007669"/>
    <property type="project" value="UniProtKB-KW"/>
</dbReference>
<evidence type="ECO:0000256" key="4">
    <source>
        <dbReference type="ARBA" id="ARBA00022825"/>
    </source>
</evidence>
<dbReference type="GO" id="GO:0006508">
    <property type="term" value="P:proteolysis"/>
    <property type="evidence" value="ECO:0007669"/>
    <property type="project" value="UniProtKB-KW"/>
</dbReference>
<feature type="domain" description="Peptidase S49" evidence="7">
    <location>
        <begin position="169"/>
        <end position="317"/>
    </location>
</feature>
<dbReference type="PANTHER" id="PTHR42987:SF4">
    <property type="entry name" value="PROTEASE SOHB-RELATED"/>
    <property type="match status" value="1"/>
</dbReference>
<dbReference type="PANTHER" id="PTHR42987">
    <property type="entry name" value="PEPTIDASE S49"/>
    <property type="match status" value="1"/>
</dbReference>
<keyword evidence="6" id="KW-1133">Transmembrane helix</keyword>
<dbReference type="Gene3D" id="3.90.226.10">
    <property type="entry name" value="2-enoyl-CoA Hydratase, Chain A, domain 1"/>
    <property type="match status" value="1"/>
</dbReference>
<evidence type="ECO:0000313" key="8">
    <source>
        <dbReference type="EMBL" id="NBI35379.1"/>
    </source>
</evidence>
<feature type="transmembrane region" description="Helical" evidence="6">
    <location>
        <begin position="59"/>
        <end position="85"/>
    </location>
</feature>
<sequence length="367" mass="38286">MDDNVNRGQYPGQAAVPPPQPASFVPPSAAPGAPQWGPYGACGQPVYAVPAQPRQSRGWVVGIVVALCVCLVLVVGMGSCTALFASSFGALGSSSLYDGAEFLERDTVAVIDMSGTIQYDGTTCSPEGLKAQLDIASENPYIKAVVLRVDSGGGVSTAGEEMAALVRDFDKPIVVSTASLNASAAYEISSQADCIFVAKSSFVGAIGTLMQVTDLSELMEKLGISIDTIASADSKDSSYGYRPLTEEERQYYQDQVNAVNDQFIETVAEGRGMSAEEVRELATGMTFLGTEAVDNGLADRIGYEDDAVAYAAQLAGLSGYDVYHLGGYSSDLSQLLDLLSEGKPSLDGETLLGLLGSSSEGALNGDR</sequence>
<feature type="region of interest" description="Disordered" evidence="5">
    <location>
        <begin position="1"/>
        <end position="29"/>
    </location>
</feature>
<keyword evidence="6" id="KW-0472">Membrane</keyword>
<comment type="similarity">
    <text evidence="1">Belongs to the peptidase S49 family.</text>
</comment>
<protein>
    <submittedName>
        <fullName evidence="8">Signal peptide peptidase SppA</fullName>
    </submittedName>
</protein>
<dbReference type="AlphaFoldDB" id="A0A7C9JEW5"/>
<keyword evidence="3" id="KW-0378">Hydrolase</keyword>
<dbReference type="EMBL" id="QWKH01000111">
    <property type="protein sequence ID" value="NBI35379.1"/>
    <property type="molecule type" value="Genomic_DNA"/>
</dbReference>
<dbReference type="NCBIfam" id="TIGR00706">
    <property type="entry name" value="SppA_dom"/>
    <property type="match status" value="1"/>
</dbReference>
<dbReference type="Pfam" id="PF01343">
    <property type="entry name" value="Peptidase_S49"/>
    <property type="match status" value="1"/>
</dbReference>
<evidence type="ECO:0000256" key="2">
    <source>
        <dbReference type="ARBA" id="ARBA00022670"/>
    </source>
</evidence>
<dbReference type="InterPro" id="IPR004635">
    <property type="entry name" value="Pept_S49_SppA"/>
</dbReference>
<evidence type="ECO:0000256" key="5">
    <source>
        <dbReference type="SAM" id="MobiDB-lite"/>
    </source>
</evidence>
<keyword evidence="4" id="KW-0720">Serine protease</keyword>
<dbReference type="CDD" id="cd07023">
    <property type="entry name" value="S49_Sppa_N_C"/>
    <property type="match status" value="1"/>
</dbReference>
<evidence type="ECO:0000256" key="6">
    <source>
        <dbReference type="SAM" id="Phobius"/>
    </source>
</evidence>